<evidence type="ECO:0000256" key="1">
    <source>
        <dbReference type="SAM" id="MobiDB-lite"/>
    </source>
</evidence>
<dbReference type="GeneID" id="94582296"/>
<dbReference type="AlphaFoldDB" id="A0A1D8N3S1"/>
<dbReference type="Proteomes" id="UP000182444">
    <property type="component" value="Chromosome 1A"/>
</dbReference>
<sequence>MIKRRMKATKDEMLDLNKPTPTKPSGSERSSDNGFDHFGSGFKKMIRFELMLWEPVQLSRSYVEICAEPVSAASGGEV</sequence>
<evidence type="ECO:0000313" key="3">
    <source>
        <dbReference type="Proteomes" id="UP000182444"/>
    </source>
</evidence>
<dbReference type="RefSeq" id="XP_068137738.1">
    <property type="nucleotide sequence ID" value="XM_068281637.1"/>
</dbReference>
<gene>
    <name evidence="2" type="ORF">YALI1_A04990g</name>
</gene>
<dbReference type="VEuPathDB" id="FungiDB:YALI1_A04990g"/>
<name>A0A1D8N3S1_YARLL</name>
<feature type="region of interest" description="Disordered" evidence="1">
    <location>
        <begin position="1"/>
        <end position="35"/>
    </location>
</feature>
<dbReference type="EMBL" id="CP017553">
    <property type="protein sequence ID" value="AOW00265.1"/>
    <property type="molecule type" value="Genomic_DNA"/>
</dbReference>
<proteinExistence type="predicted"/>
<feature type="compositionally biased region" description="Polar residues" evidence="1">
    <location>
        <begin position="19"/>
        <end position="28"/>
    </location>
</feature>
<organism evidence="2 3">
    <name type="scientific">Yarrowia lipolytica</name>
    <name type="common">Candida lipolytica</name>
    <dbReference type="NCBI Taxonomy" id="4952"/>
    <lineage>
        <taxon>Eukaryota</taxon>
        <taxon>Fungi</taxon>
        <taxon>Dikarya</taxon>
        <taxon>Ascomycota</taxon>
        <taxon>Saccharomycotina</taxon>
        <taxon>Dipodascomycetes</taxon>
        <taxon>Dipodascales</taxon>
        <taxon>Dipodascales incertae sedis</taxon>
        <taxon>Yarrowia</taxon>
    </lineage>
</organism>
<protein>
    <submittedName>
        <fullName evidence="2">Uncharacterized protein</fullName>
    </submittedName>
</protein>
<reference evidence="2 3" key="1">
    <citation type="journal article" date="2016" name="PLoS ONE">
        <title>Sequence Assembly of Yarrowia lipolytica Strain W29/CLIB89 Shows Transposable Element Diversity.</title>
        <authorList>
            <person name="Magnan C."/>
            <person name="Yu J."/>
            <person name="Chang I."/>
            <person name="Jahn E."/>
            <person name="Kanomata Y."/>
            <person name="Wu J."/>
            <person name="Zeller M."/>
            <person name="Oakes M."/>
            <person name="Baldi P."/>
            <person name="Sandmeyer S."/>
        </authorList>
    </citation>
    <scope>NUCLEOTIDE SEQUENCE [LARGE SCALE GENOMIC DNA]</scope>
    <source>
        <strain evidence="3">CLIB89(W29)</strain>
    </source>
</reference>
<accession>A0A1D8N3S1</accession>
<evidence type="ECO:0000313" key="2">
    <source>
        <dbReference type="EMBL" id="AOW00265.1"/>
    </source>
</evidence>